<sequence>MFNSRQFQIVELLKNKNVSLKRISEIVKKSTRTVMRDINVINEVLAQHELGRIVFAKNQNGYQLEIDNEDKLDDVLKDWMNDEHQILYQLLIHDAVTIEELSEKLYLSSPVISAKLAQLKEDYRHKLAISVGKNGHYIKESQAKKVLALANLIYEKDRYFLKELGLDKDFYQEIVAYFNQHKLAIIAEYPYVSGRQFASIILAVYLLGKDDSIVLKDDSVMSQVFSQNDLVYTEKMDNLLSDYLDKVNQELARITKGTILDILLKIEERFEIKLLDMTLVKELVLHITRAISYSFIIEQGEIYNLTNLKAQNPFSFDISLIFANYLQQETGIEVYEADLLALYFICSMNRVNNIRQKIVIIGRHISLANINKNMIETNIPNVDVCVVGSKDALLSEIQTHHQALIINNYAGMDLTDLPKTVITVNQIISSKEISYISKALENILFKERIEQIFREEYAFSYQVKPQQPWQEMIEDISLELVERGCLNHDEHLAILEREKQDSFLLLEGTYIPHCMSKRKDYCVGAFVTLSQPVEFCEESIEKIIVVAVDPENKHNNNLFSCLYYAMKNPKYLEISSYQEFIALMKGMD</sequence>
<dbReference type="Pfam" id="PF00359">
    <property type="entry name" value="PTS_EIIA_2"/>
    <property type="match status" value="1"/>
</dbReference>
<dbReference type="Gene3D" id="1.10.1790.10">
    <property type="entry name" value="PRD domain"/>
    <property type="match status" value="1"/>
</dbReference>
<evidence type="ECO:0000259" key="3">
    <source>
        <dbReference type="PROSITE" id="PS51372"/>
    </source>
</evidence>
<evidence type="ECO:0000259" key="2">
    <source>
        <dbReference type="PROSITE" id="PS51094"/>
    </source>
</evidence>
<feature type="domain" description="PRD" evidence="3">
    <location>
        <begin position="250"/>
        <end position="354"/>
    </location>
</feature>
<dbReference type="GO" id="GO:0006355">
    <property type="term" value="P:regulation of DNA-templated transcription"/>
    <property type="evidence" value="ECO:0007669"/>
    <property type="project" value="InterPro"/>
</dbReference>
<dbReference type="Pfam" id="PF08279">
    <property type="entry name" value="HTH_11"/>
    <property type="match status" value="1"/>
</dbReference>
<gene>
    <name evidence="4" type="ORF">SAMN05421767_12032</name>
</gene>
<dbReference type="STRING" id="137733.SAMN05421767_12032"/>
<dbReference type="OrthoDB" id="2358583at2"/>
<dbReference type="Gene3D" id="1.10.10.10">
    <property type="entry name" value="Winged helix-like DNA-binding domain superfamily/Winged helix DNA-binding domain"/>
    <property type="match status" value="1"/>
</dbReference>
<dbReference type="PANTHER" id="PTHR30185">
    <property type="entry name" value="CRYPTIC BETA-GLUCOSIDE BGL OPERON ANTITERMINATOR"/>
    <property type="match status" value="1"/>
</dbReference>
<dbReference type="Gene3D" id="3.40.930.10">
    <property type="entry name" value="Mannitol-specific EII, Chain A"/>
    <property type="match status" value="1"/>
</dbReference>
<dbReference type="PANTHER" id="PTHR30185:SF14">
    <property type="entry name" value="STATIONARY PHASE-INDUCIBLE PROTEIN CSIE-RELATED"/>
    <property type="match status" value="1"/>
</dbReference>
<evidence type="ECO:0000313" key="4">
    <source>
        <dbReference type="EMBL" id="SER12877.1"/>
    </source>
</evidence>
<dbReference type="EMBL" id="FOGF01000020">
    <property type="protein sequence ID" value="SER12877.1"/>
    <property type="molecule type" value="Genomic_DNA"/>
</dbReference>
<dbReference type="InterPro" id="IPR013196">
    <property type="entry name" value="HTH_11"/>
</dbReference>
<dbReference type="InterPro" id="IPR002178">
    <property type="entry name" value="PTS_EIIA_type-2_dom"/>
</dbReference>
<dbReference type="InterPro" id="IPR036634">
    <property type="entry name" value="PRD_sf"/>
</dbReference>
<dbReference type="InterPro" id="IPR050661">
    <property type="entry name" value="BglG_antiterminators"/>
</dbReference>
<dbReference type="PROSITE" id="PS51372">
    <property type="entry name" value="PRD_2"/>
    <property type="match status" value="1"/>
</dbReference>
<dbReference type="InterPro" id="IPR011608">
    <property type="entry name" value="PRD"/>
</dbReference>
<protein>
    <submittedName>
        <fullName evidence="4">Transcriptional antiterminator, BglG family</fullName>
    </submittedName>
</protein>
<dbReference type="InterPro" id="IPR016152">
    <property type="entry name" value="PTrfase/Anion_transptr"/>
</dbReference>
<reference evidence="4 5" key="1">
    <citation type="submission" date="2016-10" db="EMBL/GenBank/DDBJ databases">
        <authorList>
            <person name="de Groot N.N."/>
        </authorList>
    </citation>
    <scope>NUCLEOTIDE SEQUENCE [LARGE SCALE GENOMIC DNA]</scope>
    <source>
        <strain evidence="4 5">DSM 15827</strain>
    </source>
</reference>
<evidence type="ECO:0000256" key="1">
    <source>
        <dbReference type="ARBA" id="ARBA00022737"/>
    </source>
</evidence>
<dbReference type="SUPFAM" id="SSF63520">
    <property type="entry name" value="PTS-regulatory domain, PRD"/>
    <property type="match status" value="1"/>
</dbReference>
<proteinExistence type="predicted"/>
<keyword evidence="1" id="KW-0677">Repeat</keyword>
<organism evidence="4 5">
    <name type="scientific">Granulicatella balaenopterae</name>
    <dbReference type="NCBI Taxonomy" id="137733"/>
    <lineage>
        <taxon>Bacteria</taxon>
        <taxon>Bacillati</taxon>
        <taxon>Bacillota</taxon>
        <taxon>Bacilli</taxon>
        <taxon>Lactobacillales</taxon>
        <taxon>Carnobacteriaceae</taxon>
        <taxon>Granulicatella</taxon>
    </lineage>
</organism>
<accession>A0A1H9LNS7</accession>
<keyword evidence="5" id="KW-1185">Reference proteome</keyword>
<evidence type="ECO:0000313" key="5">
    <source>
        <dbReference type="Proteomes" id="UP000198556"/>
    </source>
</evidence>
<feature type="domain" description="PTS EIIA type-2" evidence="2">
    <location>
        <begin position="450"/>
        <end position="588"/>
    </location>
</feature>
<dbReference type="SUPFAM" id="SSF55804">
    <property type="entry name" value="Phoshotransferase/anion transport protein"/>
    <property type="match status" value="1"/>
</dbReference>
<dbReference type="InterPro" id="IPR036388">
    <property type="entry name" value="WH-like_DNA-bd_sf"/>
</dbReference>
<dbReference type="Proteomes" id="UP000198556">
    <property type="component" value="Unassembled WGS sequence"/>
</dbReference>
<dbReference type="RefSeq" id="WP_089746743.1">
    <property type="nucleotide sequence ID" value="NZ_FOGF01000020.1"/>
</dbReference>
<name>A0A1H9LNS7_9LACT</name>
<dbReference type="PROSITE" id="PS51094">
    <property type="entry name" value="PTS_EIIA_TYPE_2"/>
    <property type="match status" value="1"/>
</dbReference>
<dbReference type="AlphaFoldDB" id="A0A1H9LNS7"/>